<dbReference type="EMBL" id="GGEC01059857">
    <property type="protein sequence ID" value="MBX40341.1"/>
    <property type="molecule type" value="Transcribed_RNA"/>
</dbReference>
<name>A0A2P2NCZ3_RHIMU</name>
<proteinExistence type="predicted"/>
<accession>A0A2P2NCZ3</accession>
<protein>
    <submittedName>
        <fullName evidence="1">Uncharacterized protein</fullName>
    </submittedName>
</protein>
<organism evidence="1">
    <name type="scientific">Rhizophora mucronata</name>
    <name type="common">Asiatic mangrove</name>
    <dbReference type="NCBI Taxonomy" id="61149"/>
    <lineage>
        <taxon>Eukaryota</taxon>
        <taxon>Viridiplantae</taxon>
        <taxon>Streptophyta</taxon>
        <taxon>Embryophyta</taxon>
        <taxon>Tracheophyta</taxon>
        <taxon>Spermatophyta</taxon>
        <taxon>Magnoliopsida</taxon>
        <taxon>eudicotyledons</taxon>
        <taxon>Gunneridae</taxon>
        <taxon>Pentapetalae</taxon>
        <taxon>rosids</taxon>
        <taxon>fabids</taxon>
        <taxon>Malpighiales</taxon>
        <taxon>Rhizophoraceae</taxon>
        <taxon>Rhizophora</taxon>
    </lineage>
</organism>
<reference evidence="1" key="1">
    <citation type="submission" date="2018-02" db="EMBL/GenBank/DDBJ databases">
        <title>Rhizophora mucronata_Transcriptome.</title>
        <authorList>
            <person name="Meera S.P."/>
            <person name="Sreeshan A."/>
            <person name="Augustine A."/>
        </authorList>
    </citation>
    <scope>NUCLEOTIDE SEQUENCE</scope>
    <source>
        <tissue evidence="1">Leaf</tissue>
    </source>
</reference>
<dbReference type="AlphaFoldDB" id="A0A2P2NCZ3"/>
<sequence length="20" mass="2404">MAWSSYLAYINLFLYASMMQ</sequence>
<evidence type="ECO:0000313" key="1">
    <source>
        <dbReference type="EMBL" id="MBX40341.1"/>
    </source>
</evidence>